<keyword evidence="4" id="KW-0645">Protease</keyword>
<reference evidence="9 10" key="1">
    <citation type="submission" date="2023-07" db="EMBL/GenBank/DDBJ databases">
        <title>Genomic Encyclopedia of Type Strains, Phase IV (KMG-IV): sequencing the most valuable type-strain genomes for metagenomic binning, comparative biology and taxonomic classification.</title>
        <authorList>
            <person name="Goeker M."/>
        </authorList>
    </citation>
    <scope>NUCLEOTIDE SEQUENCE [LARGE SCALE GENOMIC DNA]</scope>
    <source>
        <strain evidence="9 10">DSM 19619</strain>
    </source>
</reference>
<keyword evidence="6" id="KW-0788">Thiol protease</keyword>
<comment type="caution">
    <text evidence="9">The sequence shown here is derived from an EMBL/GenBank/DDBJ whole genome shotgun (WGS) entry which is preliminary data.</text>
</comment>
<protein>
    <recommendedName>
        <fullName evidence="2">Pyrrolidone-carboxylate peptidase</fullName>
    </recommendedName>
    <alternativeName>
        <fullName evidence="7">5-oxoprolyl-peptidase</fullName>
    </alternativeName>
    <alternativeName>
        <fullName evidence="8">Pyroglutamyl-peptidase I</fullName>
    </alternativeName>
</protein>
<dbReference type="EMBL" id="JAUSVX010000004">
    <property type="protein sequence ID" value="MDQ0469688.1"/>
    <property type="molecule type" value="Genomic_DNA"/>
</dbReference>
<dbReference type="Gene3D" id="3.40.630.20">
    <property type="entry name" value="Peptidase C15, pyroglutamyl peptidase I-like"/>
    <property type="match status" value="1"/>
</dbReference>
<dbReference type="Proteomes" id="UP001242480">
    <property type="component" value="Unassembled WGS sequence"/>
</dbReference>
<keyword evidence="10" id="KW-1185">Reference proteome</keyword>
<dbReference type="SUPFAM" id="SSF53182">
    <property type="entry name" value="Pyrrolidone carboxyl peptidase (pyroglutamate aminopeptidase)"/>
    <property type="match status" value="1"/>
</dbReference>
<name>A0ABU0J607_9HYPH</name>
<evidence type="ECO:0000256" key="1">
    <source>
        <dbReference type="ARBA" id="ARBA00006641"/>
    </source>
</evidence>
<evidence type="ECO:0000256" key="8">
    <source>
        <dbReference type="ARBA" id="ARBA00031559"/>
    </source>
</evidence>
<evidence type="ECO:0000256" key="6">
    <source>
        <dbReference type="ARBA" id="ARBA00022807"/>
    </source>
</evidence>
<dbReference type="InterPro" id="IPR036440">
    <property type="entry name" value="Peptidase_C15-like_sf"/>
</dbReference>
<dbReference type="PIRSF" id="PIRSF015592">
    <property type="entry name" value="Prld-crbxl_pptds"/>
    <property type="match status" value="1"/>
</dbReference>
<evidence type="ECO:0000256" key="2">
    <source>
        <dbReference type="ARBA" id="ARBA00019191"/>
    </source>
</evidence>
<comment type="similarity">
    <text evidence="1">Belongs to the peptidase C15 family.</text>
</comment>
<dbReference type="PANTHER" id="PTHR23402:SF1">
    <property type="entry name" value="PYROGLUTAMYL-PEPTIDASE I"/>
    <property type="match status" value="1"/>
</dbReference>
<dbReference type="RefSeq" id="WP_307272609.1">
    <property type="nucleotide sequence ID" value="NZ_JAUSVX010000004.1"/>
</dbReference>
<evidence type="ECO:0000256" key="3">
    <source>
        <dbReference type="ARBA" id="ARBA00022490"/>
    </source>
</evidence>
<dbReference type="PANTHER" id="PTHR23402">
    <property type="entry name" value="PROTEASE FAMILY C15 PYROGLUTAMYL-PEPTIDASE I-RELATED"/>
    <property type="match status" value="1"/>
</dbReference>
<dbReference type="Pfam" id="PF01470">
    <property type="entry name" value="Peptidase_C15"/>
    <property type="match status" value="1"/>
</dbReference>
<dbReference type="PRINTS" id="PR00706">
    <property type="entry name" value="PYROGLUPTASE"/>
</dbReference>
<evidence type="ECO:0000256" key="7">
    <source>
        <dbReference type="ARBA" id="ARBA00030836"/>
    </source>
</evidence>
<dbReference type="GO" id="GO:0016920">
    <property type="term" value="F:pyroglutamyl-peptidase activity"/>
    <property type="evidence" value="ECO:0007669"/>
    <property type="project" value="UniProtKB-EC"/>
</dbReference>
<evidence type="ECO:0000313" key="9">
    <source>
        <dbReference type="EMBL" id="MDQ0469688.1"/>
    </source>
</evidence>
<organism evidence="9 10">
    <name type="scientific">Labrys wisconsinensis</name>
    <dbReference type="NCBI Taxonomy" id="425677"/>
    <lineage>
        <taxon>Bacteria</taxon>
        <taxon>Pseudomonadati</taxon>
        <taxon>Pseudomonadota</taxon>
        <taxon>Alphaproteobacteria</taxon>
        <taxon>Hyphomicrobiales</taxon>
        <taxon>Xanthobacteraceae</taxon>
        <taxon>Labrys</taxon>
    </lineage>
</organism>
<accession>A0ABU0J607</accession>
<dbReference type="InterPro" id="IPR016125">
    <property type="entry name" value="Peptidase_C15-like"/>
</dbReference>
<gene>
    <name evidence="9" type="ORF">QO011_002704</name>
</gene>
<dbReference type="InterPro" id="IPR000816">
    <property type="entry name" value="Peptidase_C15"/>
</dbReference>
<evidence type="ECO:0000256" key="5">
    <source>
        <dbReference type="ARBA" id="ARBA00022801"/>
    </source>
</evidence>
<keyword evidence="5 9" id="KW-0378">Hydrolase</keyword>
<evidence type="ECO:0000313" key="10">
    <source>
        <dbReference type="Proteomes" id="UP001242480"/>
    </source>
</evidence>
<keyword evidence="3" id="KW-0963">Cytoplasm</keyword>
<proteinExistence type="inferred from homology"/>
<evidence type="ECO:0000256" key="4">
    <source>
        <dbReference type="ARBA" id="ARBA00022670"/>
    </source>
</evidence>
<sequence length="195" mass="20305">MADRRILVTGFGAFPGAPVNPTEALIGALRTARLPGIALEPHVLPVTWAGTGPALRGLIARLAPEAVLMFGLARGSRLLRLETRAVNAATTAHPDAEGVVQSAPVPWPGGPAERRSRADLAAVLAAVRTSGTPARLSKDAGTYLCNAALWTALAETDERTPVLFIHVPTLRPGRLTSERLLAAAVAAIEALRLPG</sequence>